<dbReference type="SUPFAM" id="SSF53686">
    <property type="entry name" value="Tryptophan synthase beta subunit-like PLP-dependent enzymes"/>
    <property type="match status" value="1"/>
</dbReference>
<dbReference type="AlphaFoldDB" id="A0A098VSY2"/>
<dbReference type="GeneID" id="25259263"/>
<dbReference type="HOGENOM" id="CLU_021018_1_0_1"/>
<dbReference type="PANTHER" id="PTHR10314">
    <property type="entry name" value="CYSTATHIONINE BETA-SYNTHASE"/>
    <property type="match status" value="1"/>
</dbReference>
<sequence length="387" mass="42391">MNRFPSVPFGAFWLWLRRLGNSIYSALILRLYWQFRPSPIKRDGILGLIGNTPMIELISLSNITGCRILAKLEYMNPSGSPKDRIVMHFFNNLVKDRILSPPGSSPEAMNRNTSVEIVEGSTGSTGISLACISRKFNSKCTIFMPSDQSPEKQKWMRLFGARVVVTPPASFIDPEHYSKQAESYAKLPSQTTRIFFDQFENLNNNVTANYESTAPEIWSQAAGNISAIVFSAGGSGTVVGVSKYLKEQRPDIKVFLAGPQHSGVHSCVNTGVSFPSEGQEGARSKHQVGSAVQDVEINRLGSIVAEIPRLVDDYIKINDSEVIEMATFLLPNVLGLFVGSSSALNLAAVVKAARKLPKGSVIVTILSDSGYGRWSPPSNDESKFQPK</sequence>
<gene>
    <name evidence="2" type="ORF">DI09_25p240</name>
</gene>
<dbReference type="OrthoDB" id="10259545at2759"/>
<name>A0A098VSY2_9MICR</name>
<dbReference type="VEuPathDB" id="MicrosporidiaDB:DI09_25p240"/>
<protein>
    <recommendedName>
        <fullName evidence="1">Tryptophan synthase beta chain-like PALP domain-containing protein</fullName>
    </recommendedName>
</protein>
<dbReference type="EMBL" id="JMKJ01000177">
    <property type="protein sequence ID" value="KGG51864.1"/>
    <property type="molecule type" value="Genomic_DNA"/>
</dbReference>
<proteinExistence type="predicted"/>
<dbReference type="InterPro" id="IPR050214">
    <property type="entry name" value="Cys_Synth/Cystath_Beta-Synth"/>
</dbReference>
<evidence type="ECO:0000259" key="1">
    <source>
        <dbReference type="Pfam" id="PF00291"/>
    </source>
</evidence>
<evidence type="ECO:0000313" key="2">
    <source>
        <dbReference type="EMBL" id="KGG51864.1"/>
    </source>
</evidence>
<keyword evidence="3" id="KW-1185">Reference proteome</keyword>
<dbReference type="CDD" id="cd01561">
    <property type="entry name" value="CBS_like"/>
    <property type="match status" value="1"/>
</dbReference>
<organism evidence="2 3">
    <name type="scientific">Mitosporidium daphniae</name>
    <dbReference type="NCBI Taxonomy" id="1485682"/>
    <lineage>
        <taxon>Eukaryota</taxon>
        <taxon>Fungi</taxon>
        <taxon>Fungi incertae sedis</taxon>
        <taxon>Microsporidia</taxon>
        <taxon>Mitosporidium</taxon>
    </lineage>
</organism>
<comment type="caution">
    <text evidence="2">The sequence shown here is derived from an EMBL/GenBank/DDBJ whole genome shotgun (WGS) entry which is preliminary data.</text>
</comment>
<accession>A0A098VSY2</accession>
<dbReference type="Pfam" id="PF00291">
    <property type="entry name" value="PALP"/>
    <property type="match status" value="1"/>
</dbReference>
<dbReference type="Gene3D" id="3.40.50.1100">
    <property type="match status" value="2"/>
</dbReference>
<evidence type="ECO:0000313" key="3">
    <source>
        <dbReference type="Proteomes" id="UP000029725"/>
    </source>
</evidence>
<feature type="domain" description="Tryptophan synthase beta chain-like PALP" evidence="1">
    <location>
        <begin position="46"/>
        <end position="368"/>
    </location>
</feature>
<reference evidence="2 3" key="1">
    <citation type="submission" date="2014-04" db="EMBL/GenBank/DDBJ databases">
        <title>A new species of microsporidia sheds light on the evolution of extreme parasitism.</title>
        <authorList>
            <person name="Haag K.L."/>
            <person name="James T.Y."/>
            <person name="Larsson R."/>
            <person name="Schaer T.M."/>
            <person name="Refardt D."/>
            <person name="Pombert J.-F."/>
            <person name="Ebert D."/>
        </authorList>
    </citation>
    <scope>NUCLEOTIDE SEQUENCE [LARGE SCALE GENOMIC DNA]</scope>
    <source>
        <strain evidence="2 3">UGP3</strain>
        <tissue evidence="2">Spores</tissue>
    </source>
</reference>
<dbReference type="Proteomes" id="UP000029725">
    <property type="component" value="Unassembled WGS sequence"/>
</dbReference>
<dbReference type="InterPro" id="IPR036052">
    <property type="entry name" value="TrpB-like_PALP_sf"/>
</dbReference>
<dbReference type="RefSeq" id="XP_013238291.1">
    <property type="nucleotide sequence ID" value="XM_013382837.1"/>
</dbReference>
<dbReference type="InterPro" id="IPR001926">
    <property type="entry name" value="TrpB-like_PALP"/>
</dbReference>